<feature type="domain" description="GH16" evidence="4">
    <location>
        <begin position="29"/>
        <end position="257"/>
    </location>
</feature>
<dbReference type="AlphaFoldDB" id="A0A4V1J5G9"/>
<name>A0A4V1J5G9_9FUNG</name>
<protein>
    <submittedName>
        <fullName evidence="5">Concanavalin A-like lectin/glucanase domain-containing protein</fullName>
    </submittedName>
</protein>
<dbReference type="EMBL" id="ML002306">
    <property type="protein sequence ID" value="RKP39019.1"/>
    <property type="molecule type" value="Genomic_DNA"/>
</dbReference>
<keyword evidence="3" id="KW-0326">Glycosidase</keyword>
<evidence type="ECO:0000313" key="5">
    <source>
        <dbReference type="EMBL" id="RKP39019.1"/>
    </source>
</evidence>
<dbReference type="PANTHER" id="PTHR10963:SF22">
    <property type="entry name" value="GLYCOSIDASE CRH2-RELATED"/>
    <property type="match status" value="1"/>
</dbReference>
<dbReference type="GO" id="GO:0030246">
    <property type="term" value="F:carbohydrate binding"/>
    <property type="evidence" value="ECO:0007669"/>
    <property type="project" value="UniProtKB-KW"/>
</dbReference>
<dbReference type="Pfam" id="PF00722">
    <property type="entry name" value="Glyco_hydro_16"/>
    <property type="match status" value="1"/>
</dbReference>
<evidence type="ECO:0000313" key="6">
    <source>
        <dbReference type="Proteomes" id="UP000268162"/>
    </source>
</evidence>
<gene>
    <name evidence="5" type="ORF">BJ085DRAFT_10448</name>
</gene>
<dbReference type="GO" id="GO:0004553">
    <property type="term" value="F:hydrolase activity, hydrolyzing O-glycosyl compounds"/>
    <property type="evidence" value="ECO:0007669"/>
    <property type="project" value="InterPro"/>
</dbReference>
<keyword evidence="1" id="KW-0732">Signal</keyword>
<dbReference type="SUPFAM" id="SSF49899">
    <property type="entry name" value="Concanavalin A-like lectins/glucanases"/>
    <property type="match status" value="1"/>
</dbReference>
<proteinExistence type="predicted"/>
<dbReference type="STRING" id="215637.A0A4V1J5G9"/>
<evidence type="ECO:0000259" key="4">
    <source>
        <dbReference type="PROSITE" id="PS51762"/>
    </source>
</evidence>
<dbReference type="Proteomes" id="UP000268162">
    <property type="component" value="Unassembled WGS sequence"/>
</dbReference>
<organism evidence="5 6">
    <name type="scientific">Dimargaris cristalligena</name>
    <dbReference type="NCBI Taxonomy" id="215637"/>
    <lineage>
        <taxon>Eukaryota</taxon>
        <taxon>Fungi</taxon>
        <taxon>Fungi incertae sedis</taxon>
        <taxon>Zoopagomycota</taxon>
        <taxon>Kickxellomycotina</taxon>
        <taxon>Dimargaritomycetes</taxon>
        <taxon>Dimargaritales</taxon>
        <taxon>Dimargaritaceae</taxon>
        <taxon>Dimargaris</taxon>
    </lineage>
</organism>
<dbReference type="Gene3D" id="2.60.120.200">
    <property type="match status" value="1"/>
</dbReference>
<evidence type="ECO:0000256" key="1">
    <source>
        <dbReference type="ARBA" id="ARBA00022729"/>
    </source>
</evidence>
<feature type="non-terminal residue" evidence="5">
    <location>
        <position position="257"/>
    </location>
</feature>
<dbReference type="PANTHER" id="PTHR10963">
    <property type="entry name" value="GLYCOSYL HYDROLASE-RELATED"/>
    <property type="match status" value="1"/>
</dbReference>
<keyword evidence="2" id="KW-0378">Hydrolase</keyword>
<sequence length="257" mass="28685">CPKEVPCCNQGWCSNEATACGLQCEPGNSYESGSCQPEPVCVDQSDNFSGQSLVEAADFTGNPNRYMWVNDFTPSKSEISNGELQLYMTKNDPADSKGFGARVSSSRYLDYGTLSARVKSASTGLGAVSALIIKNEQGDEIDFEWVGLTPGKVQTNYYYNGVLNWENMIEYDVPGGDSVNTYHHYTIEWDPAFIEWRVDGQTVRRLNKKDTWNTADNQFHFPARPARVQLSIWDGGNDGEHWTEQWAGTPTDWANTD</sequence>
<keyword evidence="6" id="KW-1185">Reference proteome</keyword>
<reference evidence="6" key="1">
    <citation type="journal article" date="2018" name="Nat. Microbiol.">
        <title>Leveraging single-cell genomics to expand the fungal tree of life.</title>
        <authorList>
            <person name="Ahrendt S.R."/>
            <person name="Quandt C.A."/>
            <person name="Ciobanu D."/>
            <person name="Clum A."/>
            <person name="Salamov A."/>
            <person name="Andreopoulos B."/>
            <person name="Cheng J.F."/>
            <person name="Woyke T."/>
            <person name="Pelin A."/>
            <person name="Henrissat B."/>
            <person name="Reynolds N.K."/>
            <person name="Benny G.L."/>
            <person name="Smith M.E."/>
            <person name="James T.Y."/>
            <person name="Grigoriev I.V."/>
        </authorList>
    </citation>
    <scope>NUCLEOTIDE SEQUENCE [LARGE SCALE GENOMIC DNA]</scope>
    <source>
        <strain evidence="6">RSA 468</strain>
    </source>
</reference>
<dbReference type="InterPro" id="IPR000757">
    <property type="entry name" value="Beta-glucanase-like"/>
</dbReference>
<dbReference type="GO" id="GO:0005975">
    <property type="term" value="P:carbohydrate metabolic process"/>
    <property type="evidence" value="ECO:0007669"/>
    <property type="project" value="InterPro"/>
</dbReference>
<feature type="non-terminal residue" evidence="5">
    <location>
        <position position="1"/>
    </location>
</feature>
<evidence type="ECO:0000256" key="2">
    <source>
        <dbReference type="ARBA" id="ARBA00022801"/>
    </source>
</evidence>
<dbReference type="PROSITE" id="PS51762">
    <property type="entry name" value="GH16_2"/>
    <property type="match status" value="1"/>
</dbReference>
<accession>A0A4V1J5G9</accession>
<dbReference type="InterPro" id="IPR050546">
    <property type="entry name" value="Glycosyl_Hydrlase_16"/>
</dbReference>
<dbReference type="InterPro" id="IPR013320">
    <property type="entry name" value="ConA-like_dom_sf"/>
</dbReference>
<evidence type="ECO:0000256" key="3">
    <source>
        <dbReference type="ARBA" id="ARBA00023295"/>
    </source>
</evidence>
<keyword evidence="5" id="KW-0430">Lectin</keyword>